<evidence type="ECO:0000313" key="5">
    <source>
        <dbReference type="Proteomes" id="UP001302745"/>
    </source>
</evidence>
<reference evidence="4" key="1">
    <citation type="journal article" date="2023" name="Mol. Phylogenet. Evol.">
        <title>Genome-scale phylogeny and comparative genomics of the fungal order Sordariales.</title>
        <authorList>
            <person name="Hensen N."/>
            <person name="Bonometti L."/>
            <person name="Westerberg I."/>
            <person name="Brannstrom I.O."/>
            <person name="Guillou S."/>
            <person name="Cros-Aarteil S."/>
            <person name="Calhoun S."/>
            <person name="Haridas S."/>
            <person name="Kuo A."/>
            <person name="Mondo S."/>
            <person name="Pangilinan J."/>
            <person name="Riley R."/>
            <person name="LaButti K."/>
            <person name="Andreopoulos B."/>
            <person name="Lipzen A."/>
            <person name="Chen C."/>
            <person name="Yan M."/>
            <person name="Daum C."/>
            <person name="Ng V."/>
            <person name="Clum A."/>
            <person name="Steindorff A."/>
            <person name="Ohm R.A."/>
            <person name="Martin F."/>
            <person name="Silar P."/>
            <person name="Natvig D.O."/>
            <person name="Lalanne C."/>
            <person name="Gautier V."/>
            <person name="Ament-Velasquez S.L."/>
            <person name="Kruys A."/>
            <person name="Hutchinson M.I."/>
            <person name="Powell A.J."/>
            <person name="Barry K."/>
            <person name="Miller A.N."/>
            <person name="Grigoriev I.V."/>
            <person name="Debuchy R."/>
            <person name="Gladieux P."/>
            <person name="Hiltunen Thoren M."/>
            <person name="Johannesson H."/>
        </authorList>
    </citation>
    <scope>NUCLEOTIDE SEQUENCE</scope>
    <source>
        <strain evidence="4">CBS 538.74</strain>
    </source>
</reference>
<protein>
    <recommendedName>
        <fullName evidence="3">Protein kinase domain-containing protein</fullName>
    </recommendedName>
</protein>
<dbReference type="InterPro" id="IPR011009">
    <property type="entry name" value="Kinase-like_dom_sf"/>
</dbReference>
<dbReference type="PANTHER" id="PTHR44305:SF24">
    <property type="entry name" value="TYROSINE-PROTEIN KINASE C03B1.5-RELATED"/>
    <property type="match status" value="1"/>
</dbReference>
<feature type="region of interest" description="Disordered" evidence="2">
    <location>
        <begin position="399"/>
        <end position="420"/>
    </location>
</feature>
<dbReference type="InterPro" id="IPR000719">
    <property type="entry name" value="Prot_kinase_dom"/>
</dbReference>
<comment type="caution">
    <text evidence="4">The sequence shown here is derived from an EMBL/GenBank/DDBJ whole genome shotgun (WGS) entry which is preliminary data.</text>
</comment>
<gene>
    <name evidence="4" type="ORF">C8A00DRAFT_16480</name>
</gene>
<dbReference type="InterPro" id="IPR053083">
    <property type="entry name" value="TF_kinase-domain_protein"/>
</dbReference>
<keyword evidence="1" id="KW-0067">ATP-binding</keyword>
<evidence type="ECO:0000256" key="2">
    <source>
        <dbReference type="SAM" id="MobiDB-lite"/>
    </source>
</evidence>
<reference evidence="4" key="2">
    <citation type="submission" date="2023-05" db="EMBL/GenBank/DDBJ databases">
        <authorList>
            <consortium name="Lawrence Berkeley National Laboratory"/>
            <person name="Steindorff A."/>
            <person name="Hensen N."/>
            <person name="Bonometti L."/>
            <person name="Westerberg I."/>
            <person name="Brannstrom I.O."/>
            <person name="Guillou S."/>
            <person name="Cros-Aarteil S."/>
            <person name="Calhoun S."/>
            <person name="Haridas S."/>
            <person name="Kuo A."/>
            <person name="Mondo S."/>
            <person name="Pangilinan J."/>
            <person name="Riley R."/>
            <person name="Labutti K."/>
            <person name="Andreopoulos B."/>
            <person name="Lipzen A."/>
            <person name="Chen C."/>
            <person name="Yanf M."/>
            <person name="Daum C."/>
            <person name="Ng V."/>
            <person name="Clum A."/>
            <person name="Ohm R."/>
            <person name="Martin F."/>
            <person name="Silar P."/>
            <person name="Natvig D."/>
            <person name="Lalanne C."/>
            <person name="Gautier V."/>
            <person name="Ament-Velasquez S.L."/>
            <person name="Kruys A."/>
            <person name="Hutchinson M.I."/>
            <person name="Powell A.J."/>
            <person name="Barry K."/>
            <person name="Miller A.N."/>
            <person name="Grigoriev I.V."/>
            <person name="Debuchy R."/>
            <person name="Gladieux P."/>
            <person name="Thoren M.H."/>
            <person name="Johannesson H."/>
        </authorList>
    </citation>
    <scope>NUCLEOTIDE SEQUENCE</scope>
    <source>
        <strain evidence="4">CBS 538.74</strain>
    </source>
</reference>
<feature type="binding site" evidence="1">
    <location>
        <position position="134"/>
    </location>
    <ligand>
        <name>ATP</name>
        <dbReference type="ChEBI" id="CHEBI:30616"/>
    </ligand>
</feature>
<dbReference type="InterPro" id="IPR017441">
    <property type="entry name" value="Protein_kinase_ATP_BS"/>
</dbReference>
<dbReference type="Proteomes" id="UP001302745">
    <property type="component" value="Unassembled WGS sequence"/>
</dbReference>
<dbReference type="PROSITE" id="PS50011">
    <property type="entry name" value="PROTEIN_KINASE_DOM"/>
    <property type="match status" value="1"/>
</dbReference>
<keyword evidence="5" id="KW-1185">Reference proteome</keyword>
<evidence type="ECO:0000313" key="4">
    <source>
        <dbReference type="EMBL" id="KAK4152165.1"/>
    </source>
</evidence>
<dbReference type="EMBL" id="MU856984">
    <property type="protein sequence ID" value="KAK4152165.1"/>
    <property type="molecule type" value="Genomic_DNA"/>
</dbReference>
<dbReference type="SUPFAM" id="SSF56112">
    <property type="entry name" value="Protein kinase-like (PK-like)"/>
    <property type="match status" value="1"/>
</dbReference>
<dbReference type="PROSITE" id="PS00107">
    <property type="entry name" value="PROTEIN_KINASE_ATP"/>
    <property type="match status" value="1"/>
</dbReference>
<keyword evidence="1" id="KW-0547">Nucleotide-binding</keyword>
<feature type="domain" description="Protein kinase" evidence="3">
    <location>
        <begin position="100"/>
        <end position="510"/>
    </location>
</feature>
<organism evidence="4 5">
    <name type="scientific">Chaetomidium leptoderma</name>
    <dbReference type="NCBI Taxonomy" id="669021"/>
    <lineage>
        <taxon>Eukaryota</taxon>
        <taxon>Fungi</taxon>
        <taxon>Dikarya</taxon>
        <taxon>Ascomycota</taxon>
        <taxon>Pezizomycotina</taxon>
        <taxon>Sordariomycetes</taxon>
        <taxon>Sordariomycetidae</taxon>
        <taxon>Sordariales</taxon>
        <taxon>Chaetomiaceae</taxon>
        <taxon>Chaetomidium</taxon>
    </lineage>
</organism>
<evidence type="ECO:0000256" key="1">
    <source>
        <dbReference type="PROSITE-ProRule" id="PRU10141"/>
    </source>
</evidence>
<name>A0AAN6ZUA1_9PEZI</name>
<accession>A0AAN6ZUA1</accession>
<proteinExistence type="predicted"/>
<dbReference type="Gene3D" id="1.10.510.10">
    <property type="entry name" value="Transferase(Phosphotransferase) domain 1"/>
    <property type="match status" value="1"/>
</dbReference>
<evidence type="ECO:0000259" key="3">
    <source>
        <dbReference type="PROSITE" id="PS50011"/>
    </source>
</evidence>
<dbReference type="GO" id="GO:0005524">
    <property type="term" value="F:ATP binding"/>
    <property type="evidence" value="ECO:0007669"/>
    <property type="project" value="UniProtKB-UniRule"/>
</dbReference>
<dbReference type="GO" id="GO:0004672">
    <property type="term" value="F:protein kinase activity"/>
    <property type="evidence" value="ECO:0007669"/>
    <property type="project" value="InterPro"/>
</dbReference>
<sequence>MALLFLGTQKRSNFRFEAYRRLGTQEADVDYDAPECRNFVLPKPGVYPGVQRPFNPPHPLWTHQYPTLNQHGAIRTPRAAPASVVTARKRLRRQVQSRQLTYSKDLGHGGNGLVVLFNWKNLSPPYHKKYLVAKCNHAGGQAAAAALLTEKLTTDKFRNARHIIQTDTPPGRVPNQRSSMRDRQRRGLQGPGGNWAPEQDDISDVMFLEHCKRGSLHKALYTSHAKILEFPNRALWHIFHCLIKACIAMAYPPTPPGNPGHGQQPRYKERVPDNENKSKFVHFDIDPQNSKHVAEPGLNNHPLIPVMKLSDFGIASDIQDQDLSDRDLMWQLRPLAKYGFFTPEQFTEEWDYVPAGQAPRAGNPPFPKVAGNFTWKNNLFQMGLVMVCLITRHRPATPPYPSRIRMPPIDPGDEDDDDIAHASEGARDNVRGDAADLRPNEPATHFDDMIEVEADWIRVWSYGGYILDDNNPVYNRVDRGLRHLVAQCLCDDPYYRPRLETLELDVRTCIKRKVWDRGQPNHLISPGNTDADVKEWVKECFDKPVVKPQA</sequence>
<dbReference type="AlphaFoldDB" id="A0AAN6ZUA1"/>
<dbReference type="PANTHER" id="PTHR44305">
    <property type="entry name" value="SI:DKEY-192D15.2-RELATED"/>
    <property type="match status" value="1"/>
</dbReference>
<feature type="region of interest" description="Disordered" evidence="2">
    <location>
        <begin position="165"/>
        <end position="196"/>
    </location>
</feature>